<dbReference type="InterPro" id="IPR002156">
    <property type="entry name" value="RNaseH_domain"/>
</dbReference>
<evidence type="ECO:0000313" key="3">
    <source>
        <dbReference type="Proteomes" id="UP000499080"/>
    </source>
</evidence>
<name>A0A4Y2MPM0_ARAVE</name>
<dbReference type="EMBL" id="BGPR01007728">
    <property type="protein sequence ID" value="GBN29075.1"/>
    <property type="molecule type" value="Genomic_DNA"/>
</dbReference>
<organism evidence="2 3">
    <name type="scientific">Araneus ventricosus</name>
    <name type="common">Orbweaver spider</name>
    <name type="synonym">Epeira ventricosa</name>
    <dbReference type="NCBI Taxonomy" id="182803"/>
    <lineage>
        <taxon>Eukaryota</taxon>
        <taxon>Metazoa</taxon>
        <taxon>Ecdysozoa</taxon>
        <taxon>Arthropoda</taxon>
        <taxon>Chelicerata</taxon>
        <taxon>Arachnida</taxon>
        <taxon>Araneae</taxon>
        <taxon>Araneomorphae</taxon>
        <taxon>Entelegynae</taxon>
        <taxon>Araneoidea</taxon>
        <taxon>Araneidae</taxon>
        <taxon>Araneus</taxon>
    </lineage>
</organism>
<feature type="non-terminal residue" evidence="2">
    <location>
        <position position="1"/>
    </location>
</feature>
<keyword evidence="3" id="KW-1185">Reference proteome</keyword>
<gene>
    <name evidence="2" type="ORF">AVEN_211385_1</name>
</gene>
<dbReference type="SUPFAM" id="SSF53098">
    <property type="entry name" value="Ribonuclease H-like"/>
    <property type="match status" value="1"/>
</dbReference>
<dbReference type="InterPro" id="IPR036397">
    <property type="entry name" value="RNaseH_sf"/>
</dbReference>
<feature type="domain" description="RNase H type-1" evidence="1">
    <location>
        <begin position="65"/>
        <end position="193"/>
    </location>
</feature>
<dbReference type="GO" id="GO:0004523">
    <property type="term" value="F:RNA-DNA hybrid ribonuclease activity"/>
    <property type="evidence" value="ECO:0007669"/>
    <property type="project" value="InterPro"/>
</dbReference>
<dbReference type="InterPro" id="IPR012337">
    <property type="entry name" value="RNaseH-like_sf"/>
</dbReference>
<sequence length="444" mass="50433">LRWKKAVHFRWPCGRGYASGLVGRGFETRFPDRKALYMRRWSGRIFVADQISSCWWDVNFYKGERRLRVEYNRDGSKTTTRVGCGVVIADVPSSFQLNALCSVLTAELTAIFLALERISDLLEHKFCIYSDSKSALEALSHPQNGTHPLALDILCLLQSLQARDFQILFCWLPGHVGIQGNELADAAAKTATTSWQQPLPYADIKKFISHHVHNLWQVSWDLQISNKLHSIKPRITLWPALPVRELDVRMTRLRIGHTRFTHKYLLFGERVPRCKRSQCIVVVGEDIYLLVIMAASTNSENIFFLNPVIASLPPTTAAAREHSLRAYLQVQLWSGFAKSPLDWSRKETKHGLFPVNTRNEPAPPASSLLSMISCKCAKGCNLTCTCRKSGIKCSTIFYHCIGQESKNSPENDTSKQKKVQVFLKNSHRMRNPLLIINKEALNHC</sequence>
<dbReference type="Proteomes" id="UP000499080">
    <property type="component" value="Unassembled WGS sequence"/>
</dbReference>
<evidence type="ECO:0000313" key="2">
    <source>
        <dbReference type="EMBL" id="GBN29075.1"/>
    </source>
</evidence>
<evidence type="ECO:0000259" key="1">
    <source>
        <dbReference type="PROSITE" id="PS50879"/>
    </source>
</evidence>
<proteinExistence type="predicted"/>
<comment type="caution">
    <text evidence="2">The sequence shown here is derived from an EMBL/GenBank/DDBJ whole genome shotgun (WGS) entry which is preliminary data.</text>
</comment>
<dbReference type="Pfam" id="PF00075">
    <property type="entry name" value="RNase_H"/>
    <property type="match status" value="1"/>
</dbReference>
<accession>A0A4Y2MPM0</accession>
<dbReference type="PROSITE" id="PS50879">
    <property type="entry name" value="RNASE_H_1"/>
    <property type="match status" value="1"/>
</dbReference>
<dbReference type="GO" id="GO:0003676">
    <property type="term" value="F:nucleic acid binding"/>
    <property type="evidence" value="ECO:0007669"/>
    <property type="project" value="InterPro"/>
</dbReference>
<dbReference type="AlphaFoldDB" id="A0A4Y2MPM0"/>
<dbReference type="Gene3D" id="3.30.420.10">
    <property type="entry name" value="Ribonuclease H-like superfamily/Ribonuclease H"/>
    <property type="match status" value="1"/>
</dbReference>
<dbReference type="OrthoDB" id="4307211at2759"/>
<dbReference type="CDD" id="cd09276">
    <property type="entry name" value="Rnase_HI_RT_non_LTR"/>
    <property type="match status" value="1"/>
</dbReference>
<protein>
    <recommendedName>
        <fullName evidence="1">RNase H type-1 domain-containing protein</fullName>
    </recommendedName>
</protein>
<reference evidence="2 3" key="1">
    <citation type="journal article" date="2019" name="Sci. Rep.">
        <title>Orb-weaving spider Araneus ventricosus genome elucidates the spidroin gene catalogue.</title>
        <authorList>
            <person name="Kono N."/>
            <person name="Nakamura H."/>
            <person name="Ohtoshi R."/>
            <person name="Moran D.A.P."/>
            <person name="Shinohara A."/>
            <person name="Yoshida Y."/>
            <person name="Fujiwara M."/>
            <person name="Mori M."/>
            <person name="Tomita M."/>
            <person name="Arakawa K."/>
        </authorList>
    </citation>
    <scope>NUCLEOTIDE SEQUENCE [LARGE SCALE GENOMIC DNA]</scope>
</reference>